<proteinExistence type="predicted"/>
<gene>
    <name evidence="1" type="ORF">HXM80_10255</name>
</gene>
<dbReference type="AlphaFoldDB" id="A0A930DL24"/>
<name>A0A930DL24_NEISI</name>
<protein>
    <submittedName>
        <fullName evidence="1">Uncharacterized protein</fullName>
    </submittedName>
</protein>
<organism evidence="1 2">
    <name type="scientific">Neisseria sicca</name>
    <dbReference type="NCBI Taxonomy" id="490"/>
    <lineage>
        <taxon>Bacteria</taxon>
        <taxon>Pseudomonadati</taxon>
        <taxon>Pseudomonadota</taxon>
        <taxon>Betaproteobacteria</taxon>
        <taxon>Neisseriales</taxon>
        <taxon>Neisseriaceae</taxon>
        <taxon>Neisseria</taxon>
    </lineage>
</organism>
<evidence type="ECO:0000313" key="2">
    <source>
        <dbReference type="Proteomes" id="UP000780345"/>
    </source>
</evidence>
<dbReference type="Proteomes" id="UP000780345">
    <property type="component" value="Unassembled WGS sequence"/>
</dbReference>
<comment type="caution">
    <text evidence="1">The sequence shown here is derived from an EMBL/GenBank/DDBJ whole genome shotgun (WGS) entry which is preliminary data.</text>
</comment>
<sequence>MLYEKNKLIFQTCLLLVRHITNLVEHEKSTGIRIGYHSRIFDSLLHPQEYFISLGKSEKLLDGVQSRIEHVVPCAYIVEKLEELIKEQKYTQEELAHALQKNWKVAHITKEEAKFMDFNLKLKSTMPKDWDFMTGRPEIRLEAAGIRLIPNNSH</sequence>
<reference evidence="1" key="1">
    <citation type="submission" date="2020-04" db="EMBL/GenBank/DDBJ databases">
        <title>Deep metagenomics examines the oral microbiome during advanced dental caries in children, revealing novel taxa and co-occurrences with host molecules.</title>
        <authorList>
            <person name="Baker J.L."/>
            <person name="Morton J.T."/>
            <person name="Dinis M."/>
            <person name="Alvarez R."/>
            <person name="Tran N.C."/>
            <person name="Knight R."/>
            <person name="Edlund A."/>
        </authorList>
    </citation>
    <scope>NUCLEOTIDE SEQUENCE</scope>
    <source>
        <strain evidence="1">JCVI_32_bin.62</strain>
    </source>
</reference>
<evidence type="ECO:0000313" key="1">
    <source>
        <dbReference type="EMBL" id="MBF1266005.1"/>
    </source>
</evidence>
<accession>A0A930DL24</accession>
<dbReference type="EMBL" id="JABZQQ010000115">
    <property type="protein sequence ID" value="MBF1266005.1"/>
    <property type="molecule type" value="Genomic_DNA"/>
</dbReference>